<evidence type="ECO:0000313" key="1">
    <source>
        <dbReference type="EMBL" id="MBB3980589.1"/>
    </source>
</evidence>
<organism evidence="1 2">
    <name type="scientific">Sphingobium fontiphilum</name>
    <dbReference type="NCBI Taxonomy" id="944425"/>
    <lineage>
        <taxon>Bacteria</taxon>
        <taxon>Pseudomonadati</taxon>
        <taxon>Pseudomonadota</taxon>
        <taxon>Alphaproteobacteria</taxon>
        <taxon>Sphingomonadales</taxon>
        <taxon>Sphingomonadaceae</taxon>
        <taxon>Sphingobium</taxon>
    </lineage>
</organism>
<dbReference type="AlphaFoldDB" id="A0A7W6DDI6"/>
<accession>A0A7W6DDI6</accession>
<protein>
    <submittedName>
        <fullName evidence="1">Uncharacterized protein</fullName>
    </submittedName>
</protein>
<dbReference type="Proteomes" id="UP000552757">
    <property type="component" value="Unassembled WGS sequence"/>
</dbReference>
<comment type="caution">
    <text evidence="1">The sequence shown here is derived from an EMBL/GenBank/DDBJ whole genome shotgun (WGS) entry which is preliminary data.</text>
</comment>
<evidence type="ECO:0000313" key="2">
    <source>
        <dbReference type="Proteomes" id="UP000552757"/>
    </source>
</evidence>
<sequence>MPVILGAIGIGAFIWEKRRTRCLTAKRQGMSPSALLDWLIAAGISEPVADFVWDALGRYYGEGDIPPHPDDDLSEDAGIDPEDIEDFVAAFFDDFSLPQPSKNDPEIIPKPLTLAGFAQYLQSKLGETTA</sequence>
<dbReference type="EMBL" id="JACIEB010000001">
    <property type="protein sequence ID" value="MBB3980589.1"/>
    <property type="molecule type" value="Genomic_DNA"/>
</dbReference>
<reference evidence="1 2" key="1">
    <citation type="submission" date="2020-08" db="EMBL/GenBank/DDBJ databases">
        <title>Genomic Encyclopedia of Type Strains, Phase IV (KMG-IV): sequencing the most valuable type-strain genomes for metagenomic binning, comparative biology and taxonomic classification.</title>
        <authorList>
            <person name="Goeker M."/>
        </authorList>
    </citation>
    <scope>NUCLEOTIDE SEQUENCE [LARGE SCALE GENOMIC DNA]</scope>
    <source>
        <strain evidence="1 2">DSM 29348</strain>
    </source>
</reference>
<keyword evidence="2" id="KW-1185">Reference proteome</keyword>
<name>A0A7W6DDI6_9SPHN</name>
<gene>
    <name evidence="1" type="ORF">GGR44_000220</name>
</gene>
<proteinExistence type="predicted"/>